<organism evidence="1 2">
    <name type="scientific">Flavobacterium faecale</name>
    <dbReference type="NCBI Taxonomy" id="1355330"/>
    <lineage>
        <taxon>Bacteria</taxon>
        <taxon>Pseudomonadati</taxon>
        <taxon>Bacteroidota</taxon>
        <taxon>Flavobacteriia</taxon>
        <taxon>Flavobacteriales</taxon>
        <taxon>Flavobacteriaceae</taxon>
        <taxon>Flavobacterium</taxon>
    </lineage>
</organism>
<evidence type="ECO:0000313" key="2">
    <source>
        <dbReference type="Proteomes" id="UP000244527"/>
    </source>
</evidence>
<dbReference type="AlphaFoldDB" id="A0A2S1L8U9"/>
<sequence length="60" mass="6812">MPTLFLKESKWLIRAESGTTIAPLPRSRRQKLGYISNFTTDKIITSGVTLKDPKMAVQIY</sequence>
<dbReference type="Proteomes" id="UP000244527">
    <property type="component" value="Chromosome"/>
</dbReference>
<name>A0A2S1L8U9_9FLAO</name>
<accession>A0A2S1L8U9</accession>
<keyword evidence="2" id="KW-1185">Reference proteome</keyword>
<gene>
    <name evidence="1" type="ORF">FFWV33_00890</name>
</gene>
<proteinExistence type="predicted"/>
<protein>
    <submittedName>
        <fullName evidence="1">Uncharacterized protein</fullName>
    </submittedName>
</protein>
<evidence type="ECO:0000313" key="1">
    <source>
        <dbReference type="EMBL" id="AWG20179.1"/>
    </source>
</evidence>
<dbReference type="EMBL" id="CP020918">
    <property type="protein sequence ID" value="AWG20179.1"/>
    <property type="molecule type" value="Genomic_DNA"/>
</dbReference>
<reference evidence="1 2" key="1">
    <citation type="submission" date="2017-04" db="EMBL/GenBank/DDBJ databases">
        <title>Compelte genome sequence of WV33.</title>
        <authorList>
            <person name="Lee P.C."/>
        </authorList>
    </citation>
    <scope>NUCLEOTIDE SEQUENCE [LARGE SCALE GENOMIC DNA]</scope>
    <source>
        <strain evidence="1 2">WV33</strain>
    </source>
</reference>
<dbReference type="KEGG" id="ffa:FFWV33_00890"/>